<feature type="compositionally biased region" description="Basic and acidic residues" evidence="1">
    <location>
        <begin position="501"/>
        <end position="513"/>
    </location>
</feature>
<evidence type="ECO:0000256" key="1">
    <source>
        <dbReference type="SAM" id="MobiDB-lite"/>
    </source>
</evidence>
<name>A0A017SDR3_ASPRC</name>
<feature type="region of interest" description="Disordered" evidence="1">
    <location>
        <begin position="501"/>
        <end position="536"/>
    </location>
</feature>
<reference evidence="3" key="1">
    <citation type="journal article" date="2014" name="Nat. Commun.">
        <title>Genomic adaptations of the halophilic Dead Sea filamentous fungus Eurotium rubrum.</title>
        <authorList>
            <person name="Kis-Papo T."/>
            <person name="Weig A.R."/>
            <person name="Riley R."/>
            <person name="Persoh D."/>
            <person name="Salamov A."/>
            <person name="Sun H."/>
            <person name="Lipzen A."/>
            <person name="Wasser S.P."/>
            <person name="Rambold G."/>
            <person name="Grigoriev I.V."/>
            <person name="Nevo E."/>
        </authorList>
    </citation>
    <scope>NUCLEOTIDE SEQUENCE [LARGE SCALE GENOMIC DNA]</scope>
    <source>
        <strain evidence="3">CBS 135680</strain>
    </source>
</reference>
<dbReference type="Proteomes" id="UP000019804">
    <property type="component" value="Unassembled WGS sequence"/>
</dbReference>
<gene>
    <name evidence="2" type="ORF">EURHEDRAFT_412599</name>
</gene>
<accession>A0A017SDR3</accession>
<evidence type="ECO:0000313" key="2">
    <source>
        <dbReference type="EMBL" id="EYE94784.1"/>
    </source>
</evidence>
<dbReference type="EMBL" id="KK088424">
    <property type="protein sequence ID" value="EYE94784.1"/>
    <property type="molecule type" value="Genomic_DNA"/>
</dbReference>
<keyword evidence="3" id="KW-1185">Reference proteome</keyword>
<feature type="region of interest" description="Disordered" evidence="1">
    <location>
        <begin position="403"/>
        <end position="489"/>
    </location>
</feature>
<feature type="region of interest" description="Disordered" evidence="1">
    <location>
        <begin position="1"/>
        <end position="60"/>
    </location>
</feature>
<feature type="region of interest" description="Disordered" evidence="1">
    <location>
        <begin position="664"/>
        <end position="703"/>
    </location>
</feature>
<evidence type="ECO:0000313" key="3">
    <source>
        <dbReference type="Proteomes" id="UP000019804"/>
    </source>
</evidence>
<dbReference type="HOGENOM" id="CLU_370030_0_0_1"/>
<dbReference type="AlphaFoldDB" id="A0A017SDR3"/>
<feature type="region of interest" description="Disordered" evidence="1">
    <location>
        <begin position="623"/>
        <end position="649"/>
    </location>
</feature>
<dbReference type="RefSeq" id="XP_040638472.1">
    <property type="nucleotide sequence ID" value="XM_040781946.1"/>
</dbReference>
<dbReference type="STRING" id="1388766.A0A017SDR3"/>
<sequence length="814" mass="89873">MGRQAYLNRLALGRSPYEPPERAPSPPDEPVSGYREPSIHADGYVQRYDDRGHPVNPESKALGKELRKAKNDILSTMGVVVSGEDGGDGTPNEQQKINMIAAENDYGLVMATLDQVSVFLGSWWTSSLTGRIQTFKSYTHVPLTHIINYERDSIGIAGFYFAGIPAWTVSTCLSICRHHPLERLILFLQSHLTQYSPNEFCTKIIQASFTTVHYATRGVLLVLAVQTYMYSLLQSLHLVHPYCMPSTSFFVPFGELAPTQLLSLPANLSFDSLAKFCMGILKTPSLLVYLYVYLRPIVEIRLYRLIRRRLPKPSLADELSIRVAFENDLIDWMVPTLGRRAEEENRRGSLTFYEDIKYELSVLRNWALSWFGFKRAQALSHLDNASQREERIESLRQCIEELQNGPGEVQTRTNQRERPQPLAERTPARNGGIWPSSTTPNLSVQTSGPGTSFHGDRILQNEENRVSQSPDAMSTDIFSDMPPLEGTNATINEDETHQMVDAEQSRNQDENRRFSRSNTLFSRPSSPETSPPTSPRVRASLIHQSSDIITMQLELLGNRNTHGQGQANLRPRNANLGELPADRRSVTEFLDSLLPNTDQNLATILNDAVDSDGLSNVTAGASQILPDAPSAPTSQDQPAEEADSGLANILPDNNEEQTLEEALNDPLGPEYDDENRSNPELPLPAPNAHPRQLTGPPGSPAHRVTILSSHPVDSLASHLASMLTTVIFLPLESIYLRSLASSFLSSRDSSSALLSDVRTFGAWGGGGSRTGILTYVGKMALMVSVQAAVNASVWGIISGAAIRIGKKFCGWGSL</sequence>
<protein>
    <submittedName>
        <fullName evidence="2">Uncharacterized protein</fullName>
    </submittedName>
</protein>
<organism evidence="2 3">
    <name type="scientific">Aspergillus ruber (strain CBS 135680)</name>
    <dbReference type="NCBI Taxonomy" id="1388766"/>
    <lineage>
        <taxon>Eukaryota</taxon>
        <taxon>Fungi</taxon>
        <taxon>Dikarya</taxon>
        <taxon>Ascomycota</taxon>
        <taxon>Pezizomycotina</taxon>
        <taxon>Eurotiomycetes</taxon>
        <taxon>Eurotiomycetidae</taxon>
        <taxon>Eurotiales</taxon>
        <taxon>Aspergillaceae</taxon>
        <taxon>Aspergillus</taxon>
        <taxon>Aspergillus subgen. Aspergillus</taxon>
    </lineage>
</organism>
<dbReference type="OrthoDB" id="5383784at2759"/>
<feature type="compositionally biased region" description="Polar residues" evidence="1">
    <location>
        <begin position="435"/>
        <end position="450"/>
    </location>
</feature>
<feature type="compositionally biased region" description="Basic and acidic residues" evidence="1">
    <location>
        <begin position="454"/>
        <end position="465"/>
    </location>
</feature>
<proteinExistence type="predicted"/>
<dbReference type="GeneID" id="63697070"/>